<gene>
    <name evidence="1" type="ORF">GCM10007898_35890</name>
</gene>
<dbReference type="EMBL" id="BSOA01000047">
    <property type="protein sequence ID" value="GLQ90014.1"/>
    <property type="molecule type" value="Genomic_DNA"/>
</dbReference>
<name>A0ABQ5XEC1_9GAMM</name>
<comment type="caution">
    <text evidence="1">The sequence shown here is derived from an EMBL/GenBank/DDBJ whole genome shotgun (WGS) entry which is preliminary data.</text>
</comment>
<keyword evidence="2" id="KW-1185">Reference proteome</keyword>
<sequence>MPVEPFKELVLLDADQAAVEIWLPKLTGDYPRIFPWVKQLEQAVEEGARESSLALAGQRVGAWLLGRHHTPAAELGLDEAMQRIGVPALRELAEVDYSGGQLHIRNSPLCTEEGRSSCQFFCGYLEGLIGPVVASLGLSIFPVCCCSCGANECVLTLMD</sequence>
<evidence type="ECO:0000313" key="2">
    <source>
        <dbReference type="Proteomes" id="UP001156627"/>
    </source>
</evidence>
<evidence type="ECO:0000313" key="1">
    <source>
        <dbReference type="EMBL" id="GLQ90014.1"/>
    </source>
</evidence>
<reference evidence="2" key="1">
    <citation type="journal article" date="2019" name="Int. J. Syst. Evol. Microbiol.">
        <title>The Global Catalogue of Microorganisms (GCM) 10K type strain sequencing project: providing services to taxonomists for standard genome sequencing and annotation.</title>
        <authorList>
            <consortium name="The Broad Institute Genomics Platform"/>
            <consortium name="The Broad Institute Genome Sequencing Center for Infectious Disease"/>
            <person name="Wu L."/>
            <person name="Ma J."/>
        </authorList>
    </citation>
    <scope>NUCLEOTIDE SEQUENCE [LARGE SCALE GENOMIC DNA]</scope>
    <source>
        <strain evidence="2">NBRC 111981</strain>
    </source>
</reference>
<dbReference type="RefSeq" id="WP_284333452.1">
    <property type="nucleotide sequence ID" value="NZ_BSOA01000047.1"/>
</dbReference>
<dbReference type="Proteomes" id="UP001156627">
    <property type="component" value="Unassembled WGS sequence"/>
</dbReference>
<evidence type="ECO:0008006" key="3">
    <source>
        <dbReference type="Google" id="ProtNLM"/>
    </source>
</evidence>
<organism evidence="1 2">
    <name type="scientific">Dyella flagellata</name>
    <dbReference type="NCBI Taxonomy" id="1867833"/>
    <lineage>
        <taxon>Bacteria</taxon>
        <taxon>Pseudomonadati</taxon>
        <taxon>Pseudomonadota</taxon>
        <taxon>Gammaproteobacteria</taxon>
        <taxon>Lysobacterales</taxon>
        <taxon>Rhodanobacteraceae</taxon>
        <taxon>Dyella</taxon>
    </lineage>
</organism>
<protein>
    <recommendedName>
        <fullName evidence="3">4-vinyl reductase 4VR domain-containing protein</fullName>
    </recommendedName>
</protein>
<accession>A0ABQ5XEC1</accession>
<proteinExistence type="predicted"/>